<protein>
    <submittedName>
        <fullName evidence="1">Uncharacterized protein</fullName>
    </submittedName>
</protein>
<accession>A0A9W8QVC6</accession>
<keyword evidence="2" id="KW-1185">Reference proteome</keyword>
<sequence>MPFKDQVQLLVFQRGSMPALKTEKPWAEWLGEWSSRPESREEDGSFSMPARLHWGKAFTIDLACGSHGRECQALKEEYDQHKDTGRLPIDPVSVFLGF</sequence>
<evidence type="ECO:0000313" key="2">
    <source>
        <dbReference type="Proteomes" id="UP001152087"/>
    </source>
</evidence>
<organism evidence="1 2">
    <name type="scientific">Fusarium falciforme</name>
    <dbReference type="NCBI Taxonomy" id="195108"/>
    <lineage>
        <taxon>Eukaryota</taxon>
        <taxon>Fungi</taxon>
        <taxon>Dikarya</taxon>
        <taxon>Ascomycota</taxon>
        <taxon>Pezizomycotina</taxon>
        <taxon>Sordariomycetes</taxon>
        <taxon>Hypocreomycetidae</taxon>
        <taxon>Hypocreales</taxon>
        <taxon>Nectriaceae</taxon>
        <taxon>Fusarium</taxon>
        <taxon>Fusarium solani species complex</taxon>
    </lineage>
</organism>
<comment type="caution">
    <text evidence="1">The sequence shown here is derived from an EMBL/GenBank/DDBJ whole genome shotgun (WGS) entry which is preliminary data.</text>
</comment>
<evidence type="ECO:0000313" key="1">
    <source>
        <dbReference type="EMBL" id="KAJ4179275.1"/>
    </source>
</evidence>
<dbReference type="AlphaFoldDB" id="A0A9W8QVC6"/>
<gene>
    <name evidence="1" type="ORF">NW755_012619</name>
</gene>
<dbReference type="Proteomes" id="UP001152087">
    <property type="component" value="Unassembled WGS sequence"/>
</dbReference>
<proteinExistence type="predicted"/>
<dbReference type="EMBL" id="JAOQAV010000060">
    <property type="protein sequence ID" value="KAJ4179275.1"/>
    <property type="molecule type" value="Genomic_DNA"/>
</dbReference>
<reference evidence="1" key="1">
    <citation type="submission" date="2022-09" db="EMBL/GenBank/DDBJ databases">
        <title>Fusarium specimens isolated from Avocado Roots.</title>
        <authorList>
            <person name="Stajich J."/>
            <person name="Roper C."/>
            <person name="Heimlech-Rivalta G."/>
        </authorList>
    </citation>
    <scope>NUCLEOTIDE SEQUENCE</scope>
    <source>
        <strain evidence="1">A02</strain>
    </source>
</reference>
<name>A0A9W8QVC6_9HYPO</name>